<proteinExistence type="predicted"/>
<evidence type="ECO:0000313" key="2">
    <source>
        <dbReference type="EMBL" id="NNJ26041.1"/>
    </source>
</evidence>
<feature type="compositionally biased region" description="Low complexity" evidence="1">
    <location>
        <begin position="254"/>
        <end position="273"/>
    </location>
</feature>
<name>A0ABX1VGX2_9PLAN</name>
<evidence type="ECO:0000256" key="1">
    <source>
        <dbReference type="SAM" id="MobiDB-lite"/>
    </source>
</evidence>
<sequence>MSDPPVLIPAFGTPRAVRRWIRTHPAAGVRFVACGFNGEGFETNDDPLVCVAIERFPEEWPHNSVRTLLDRFPLSDWIVACGPWANGGDRTGSPWPAALRRGNAEGLRAALAALDGHGSGGAFGDRPSPAPPPGVGPALVVSPDRGYAAALARTLSGPASGGPSGPIWELWDRDHWDDRRAADLTRSRLRFPERVRVAVASLESPVEPGDAGFDALLRKWDPPEVVWAAVQSATVSAASSAASSVAAAASTAASSIAPGSAGSADSASRASASLTGSSD</sequence>
<accession>A0ABX1VGX2</accession>
<dbReference type="Proteomes" id="UP000609651">
    <property type="component" value="Unassembled WGS sequence"/>
</dbReference>
<dbReference type="EMBL" id="WTPX01000059">
    <property type="protein sequence ID" value="NNJ26041.1"/>
    <property type="molecule type" value="Genomic_DNA"/>
</dbReference>
<organism evidence="2 3">
    <name type="scientific">Alienimonas chondri</name>
    <dbReference type="NCBI Taxonomy" id="2681879"/>
    <lineage>
        <taxon>Bacteria</taxon>
        <taxon>Pseudomonadati</taxon>
        <taxon>Planctomycetota</taxon>
        <taxon>Planctomycetia</taxon>
        <taxon>Planctomycetales</taxon>
        <taxon>Planctomycetaceae</taxon>
        <taxon>Alienimonas</taxon>
    </lineage>
</organism>
<feature type="region of interest" description="Disordered" evidence="1">
    <location>
        <begin position="254"/>
        <end position="279"/>
    </location>
</feature>
<reference evidence="2 3" key="1">
    <citation type="journal article" date="2020" name="Syst. Appl. Microbiol.">
        <title>Alienimonas chondri sp. nov., a novel planctomycete isolated from the biofilm of the red alga Chondrus crispus.</title>
        <authorList>
            <person name="Vitorino I."/>
            <person name="Albuquerque L."/>
            <person name="Wiegand S."/>
            <person name="Kallscheuer N."/>
            <person name="da Costa M.S."/>
            <person name="Lobo-da-Cunha A."/>
            <person name="Jogler C."/>
            <person name="Lage O.M."/>
        </authorList>
    </citation>
    <scope>NUCLEOTIDE SEQUENCE [LARGE SCALE GENOMIC DNA]</scope>
    <source>
        <strain evidence="2 3">LzC2</strain>
    </source>
</reference>
<evidence type="ECO:0000313" key="3">
    <source>
        <dbReference type="Proteomes" id="UP000609651"/>
    </source>
</evidence>
<keyword evidence="3" id="KW-1185">Reference proteome</keyword>
<gene>
    <name evidence="2" type="ORF">LzC2_21200</name>
</gene>
<protein>
    <submittedName>
        <fullName evidence="2">Uncharacterized protein</fullName>
    </submittedName>
</protein>
<comment type="caution">
    <text evidence="2">The sequence shown here is derived from an EMBL/GenBank/DDBJ whole genome shotgun (WGS) entry which is preliminary data.</text>
</comment>